<dbReference type="GO" id="GO:0010976">
    <property type="term" value="P:positive regulation of neuron projection development"/>
    <property type="evidence" value="ECO:0007669"/>
    <property type="project" value="TreeGrafter"/>
</dbReference>
<proteinExistence type="predicted"/>
<dbReference type="SUPFAM" id="SSF56112">
    <property type="entry name" value="Protein kinase-like (PK-like)"/>
    <property type="match status" value="1"/>
</dbReference>
<dbReference type="GO" id="GO:0038062">
    <property type="term" value="F:protein tyrosine kinase collagen receptor activity"/>
    <property type="evidence" value="ECO:0007669"/>
    <property type="project" value="TreeGrafter"/>
</dbReference>
<dbReference type="InterPro" id="IPR050122">
    <property type="entry name" value="RTK"/>
</dbReference>
<comment type="caution">
    <text evidence="2">The sequence shown here is derived from an EMBL/GenBank/DDBJ whole genome shotgun (WGS) entry which is preliminary data.</text>
</comment>
<dbReference type="GO" id="GO:0051897">
    <property type="term" value="P:positive regulation of phosphatidylinositol 3-kinase/protein kinase B signal transduction"/>
    <property type="evidence" value="ECO:0007669"/>
    <property type="project" value="TreeGrafter"/>
</dbReference>
<dbReference type="GO" id="GO:0043235">
    <property type="term" value="C:receptor complex"/>
    <property type="evidence" value="ECO:0007669"/>
    <property type="project" value="TreeGrafter"/>
</dbReference>
<keyword evidence="2" id="KW-0675">Receptor</keyword>
<dbReference type="GO" id="GO:0005518">
    <property type="term" value="F:collagen binding"/>
    <property type="evidence" value="ECO:0007669"/>
    <property type="project" value="TreeGrafter"/>
</dbReference>
<reference evidence="2 3" key="1">
    <citation type="submission" date="2018-04" db="EMBL/GenBank/DDBJ databases">
        <authorList>
            <person name="Zhang X."/>
            <person name="Yuan J."/>
            <person name="Li F."/>
            <person name="Xiang J."/>
        </authorList>
    </citation>
    <scope>NUCLEOTIDE SEQUENCE [LARGE SCALE GENOMIC DNA]</scope>
    <source>
        <tissue evidence="2">Muscle</tissue>
    </source>
</reference>
<dbReference type="Pfam" id="PF07714">
    <property type="entry name" value="PK_Tyr_Ser-Thr"/>
    <property type="match status" value="1"/>
</dbReference>
<dbReference type="AlphaFoldDB" id="A0A3R7PHL5"/>
<evidence type="ECO:0000313" key="2">
    <source>
        <dbReference type="EMBL" id="ROT66760.1"/>
    </source>
</evidence>
<evidence type="ECO:0000313" key="3">
    <source>
        <dbReference type="Proteomes" id="UP000283509"/>
    </source>
</evidence>
<evidence type="ECO:0000259" key="1">
    <source>
        <dbReference type="PROSITE" id="PS50011"/>
    </source>
</evidence>
<protein>
    <submittedName>
        <fullName evidence="2">Putative Discoidin domain-containing receptor 2</fullName>
    </submittedName>
</protein>
<dbReference type="PANTHER" id="PTHR24416:SF580">
    <property type="entry name" value="DISCOIDIN DOMAIN RECEPTOR, ISOFORM F"/>
    <property type="match status" value="1"/>
</dbReference>
<sequence>MRPISYGSLIYMATQVASGMKYLEAHNITHRDLATRNVLVGSSHAVKITCAGSCRSLYAGDYYTGETQLSPLPIRWMSWEALFLVGVIARPVEPCIATRVLDPGEQRRRSRSLISEATGVDRLQPLLNCLIRRLQ</sequence>
<dbReference type="InterPro" id="IPR001245">
    <property type="entry name" value="Ser-Thr/Tyr_kinase_cat_dom"/>
</dbReference>
<dbReference type="OrthoDB" id="6071166at2759"/>
<name>A0A3R7PHL5_PENVA</name>
<gene>
    <name evidence="2" type="ORF">C7M84_015186</name>
</gene>
<reference evidence="2 3" key="2">
    <citation type="submission" date="2019-01" db="EMBL/GenBank/DDBJ databases">
        <title>The decoding of complex shrimp genome reveals the adaptation for benthos swimmer, frequently molting mechanism and breeding impact on genome.</title>
        <authorList>
            <person name="Sun Y."/>
            <person name="Gao Y."/>
            <person name="Yu Y."/>
        </authorList>
    </citation>
    <scope>NUCLEOTIDE SEQUENCE [LARGE SCALE GENOMIC DNA]</scope>
    <source>
        <tissue evidence="2">Muscle</tissue>
    </source>
</reference>
<dbReference type="InterPro" id="IPR008266">
    <property type="entry name" value="Tyr_kinase_AS"/>
</dbReference>
<feature type="domain" description="Protein kinase" evidence="1">
    <location>
        <begin position="1"/>
        <end position="135"/>
    </location>
</feature>
<dbReference type="PROSITE" id="PS00109">
    <property type="entry name" value="PROTEIN_KINASE_TYR"/>
    <property type="match status" value="1"/>
</dbReference>
<dbReference type="Gene3D" id="1.10.510.10">
    <property type="entry name" value="Transferase(Phosphotransferase) domain 1"/>
    <property type="match status" value="1"/>
</dbReference>
<dbReference type="InterPro" id="IPR020635">
    <property type="entry name" value="Tyr_kinase_cat_dom"/>
</dbReference>
<dbReference type="Proteomes" id="UP000283509">
    <property type="component" value="Unassembled WGS sequence"/>
</dbReference>
<dbReference type="EMBL" id="QCYY01002890">
    <property type="protein sequence ID" value="ROT66760.1"/>
    <property type="molecule type" value="Genomic_DNA"/>
</dbReference>
<dbReference type="GO" id="GO:0005886">
    <property type="term" value="C:plasma membrane"/>
    <property type="evidence" value="ECO:0007669"/>
    <property type="project" value="TreeGrafter"/>
</dbReference>
<keyword evidence="3" id="KW-1185">Reference proteome</keyword>
<dbReference type="SMART" id="SM00219">
    <property type="entry name" value="TyrKc"/>
    <property type="match status" value="1"/>
</dbReference>
<dbReference type="PROSITE" id="PS50011">
    <property type="entry name" value="PROTEIN_KINASE_DOM"/>
    <property type="match status" value="1"/>
</dbReference>
<organism evidence="2 3">
    <name type="scientific">Penaeus vannamei</name>
    <name type="common">Whiteleg shrimp</name>
    <name type="synonym">Litopenaeus vannamei</name>
    <dbReference type="NCBI Taxonomy" id="6689"/>
    <lineage>
        <taxon>Eukaryota</taxon>
        <taxon>Metazoa</taxon>
        <taxon>Ecdysozoa</taxon>
        <taxon>Arthropoda</taxon>
        <taxon>Crustacea</taxon>
        <taxon>Multicrustacea</taxon>
        <taxon>Malacostraca</taxon>
        <taxon>Eumalacostraca</taxon>
        <taxon>Eucarida</taxon>
        <taxon>Decapoda</taxon>
        <taxon>Dendrobranchiata</taxon>
        <taxon>Penaeoidea</taxon>
        <taxon>Penaeidae</taxon>
        <taxon>Penaeus</taxon>
    </lineage>
</organism>
<accession>A0A3R7PHL5</accession>
<dbReference type="InterPro" id="IPR011009">
    <property type="entry name" value="Kinase-like_dom_sf"/>
</dbReference>
<dbReference type="PANTHER" id="PTHR24416">
    <property type="entry name" value="TYROSINE-PROTEIN KINASE RECEPTOR"/>
    <property type="match status" value="1"/>
</dbReference>
<dbReference type="GO" id="GO:0005524">
    <property type="term" value="F:ATP binding"/>
    <property type="evidence" value="ECO:0007669"/>
    <property type="project" value="InterPro"/>
</dbReference>
<dbReference type="InterPro" id="IPR000719">
    <property type="entry name" value="Prot_kinase_dom"/>
</dbReference>